<dbReference type="Proteomes" id="UP000279721">
    <property type="component" value="Segment"/>
</dbReference>
<dbReference type="RefSeq" id="YP_009816888.1">
    <property type="nucleotide sequence ID" value="NC_048112.1"/>
</dbReference>
<accession>A0A3G8F2Y1</accession>
<dbReference type="Pfam" id="PF25688">
    <property type="entry name" value="P22_gp7"/>
    <property type="match status" value="1"/>
</dbReference>
<sequence>MGSVISGVTNAVGGIVGSIGANKAMNQQEKAINQQKDAVREGYNTASTLLTPYTQGGTAALASAQDIANNPLDRNQLLQDYYGGAEYQTMSNQANRQALASAEATGTLGSSTMQNRLGSITAQLGQNYLADMYNQQQQQFNNQYGLANMGLQASNQLAGYATGQGQQLATLYGNQGQVKAAKAALPWQTGANSIMSVGNGVAGMFGGGQV</sequence>
<protein>
    <recommendedName>
        <fullName evidence="3">DNA transfer protein</fullName>
    </recommendedName>
</protein>
<dbReference type="InterPro" id="IPR057916">
    <property type="entry name" value="P22_gp7"/>
</dbReference>
<evidence type="ECO:0000313" key="2">
    <source>
        <dbReference type="Proteomes" id="UP000279721"/>
    </source>
</evidence>
<proteinExistence type="predicted"/>
<evidence type="ECO:0000313" key="1">
    <source>
        <dbReference type="EMBL" id="AZF88655.1"/>
    </source>
</evidence>
<name>A0A3G8F2Y1_9CAUD</name>
<organism evidence="1 2">
    <name type="scientific">Escherichia phage Skarpretter</name>
    <dbReference type="NCBI Taxonomy" id="2488654"/>
    <lineage>
        <taxon>Viruses</taxon>
        <taxon>Duplodnaviria</taxon>
        <taxon>Heunggongvirae</taxon>
        <taxon>Uroviricota</taxon>
        <taxon>Caudoviricetes</taxon>
        <taxon>Skarprettervirus</taxon>
        <taxon>Skarprettervirus skarpretter</taxon>
    </lineage>
</organism>
<dbReference type="GeneID" id="55008200"/>
<evidence type="ECO:0008006" key="3">
    <source>
        <dbReference type="Google" id="ProtNLM"/>
    </source>
</evidence>
<keyword evidence="2" id="KW-1185">Reference proteome</keyword>
<dbReference type="KEGG" id="vg:55008200"/>
<reference evidence="2" key="1">
    <citation type="submission" date="2018-10" db="EMBL/GenBank/DDBJ databases">
        <authorList>
            <person name="Olsen N.S."/>
            <person name="Kot W."/>
            <person name="Hansen L.H."/>
        </authorList>
    </citation>
    <scope>NUCLEOTIDE SEQUENCE [LARGE SCALE GENOMIC DNA]</scope>
</reference>
<dbReference type="EMBL" id="MK105855">
    <property type="protein sequence ID" value="AZF88655.1"/>
    <property type="molecule type" value="Genomic_DNA"/>
</dbReference>